<protein>
    <submittedName>
        <fullName evidence="7">Iron-hydroxamate ABC transporter substrate-binding protein</fullName>
    </submittedName>
</protein>
<keyword evidence="4 5" id="KW-0732">Signal</keyword>
<comment type="subcellular location">
    <subcellularLocation>
        <location evidence="1">Cell envelope</location>
    </subcellularLocation>
</comment>
<keyword evidence="8" id="KW-1185">Reference proteome</keyword>
<feature type="chain" id="PRO_5038422434" evidence="5">
    <location>
        <begin position="34"/>
        <end position="320"/>
    </location>
</feature>
<dbReference type="PROSITE" id="PS51257">
    <property type="entry name" value="PROKAR_LIPOPROTEIN"/>
    <property type="match status" value="1"/>
</dbReference>
<dbReference type="GO" id="GO:0030288">
    <property type="term" value="C:outer membrane-bounded periplasmic space"/>
    <property type="evidence" value="ECO:0007669"/>
    <property type="project" value="TreeGrafter"/>
</dbReference>
<feature type="signal peptide" evidence="5">
    <location>
        <begin position="1"/>
        <end position="33"/>
    </location>
</feature>
<dbReference type="KEGG" id="pkb:B4V02_21080"/>
<evidence type="ECO:0000313" key="8">
    <source>
        <dbReference type="Proteomes" id="UP000214666"/>
    </source>
</evidence>
<dbReference type="Pfam" id="PF01497">
    <property type="entry name" value="Peripla_BP_2"/>
    <property type="match status" value="1"/>
</dbReference>
<name>A0A222WQW4_9BACL</name>
<evidence type="ECO:0000256" key="3">
    <source>
        <dbReference type="ARBA" id="ARBA00022448"/>
    </source>
</evidence>
<dbReference type="InterPro" id="IPR002491">
    <property type="entry name" value="ABC_transptr_periplasmic_BD"/>
</dbReference>
<evidence type="ECO:0000256" key="1">
    <source>
        <dbReference type="ARBA" id="ARBA00004196"/>
    </source>
</evidence>
<organism evidence="7 8">
    <name type="scientific">Paenibacillus kribbensis</name>
    <dbReference type="NCBI Taxonomy" id="172713"/>
    <lineage>
        <taxon>Bacteria</taxon>
        <taxon>Bacillati</taxon>
        <taxon>Bacillota</taxon>
        <taxon>Bacilli</taxon>
        <taxon>Bacillales</taxon>
        <taxon>Paenibacillaceae</taxon>
        <taxon>Paenibacillus</taxon>
    </lineage>
</organism>
<gene>
    <name evidence="7" type="ORF">B4V02_21080</name>
</gene>
<evidence type="ECO:0000259" key="6">
    <source>
        <dbReference type="PROSITE" id="PS50983"/>
    </source>
</evidence>
<comment type="similarity">
    <text evidence="2">Belongs to the bacterial solute-binding protein 8 family.</text>
</comment>
<evidence type="ECO:0000256" key="5">
    <source>
        <dbReference type="SAM" id="SignalP"/>
    </source>
</evidence>
<evidence type="ECO:0000313" key="7">
    <source>
        <dbReference type="EMBL" id="ASR49010.1"/>
    </source>
</evidence>
<dbReference type="RefSeq" id="WP_094156278.1">
    <property type="nucleotide sequence ID" value="NZ_CP020028.1"/>
</dbReference>
<dbReference type="Proteomes" id="UP000214666">
    <property type="component" value="Chromosome"/>
</dbReference>
<reference evidence="7 8" key="1">
    <citation type="submission" date="2017-03" db="EMBL/GenBank/DDBJ databases">
        <title>Complete genome sequence of Paenibacillus Kribbensis producing bioflocculants.</title>
        <authorList>
            <person name="Lee H.-G."/>
            <person name="Oh H.-M."/>
        </authorList>
    </citation>
    <scope>NUCLEOTIDE SEQUENCE [LARGE SCALE GENOMIC DNA]</scope>
    <source>
        <strain evidence="7 8">AM49</strain>
    </source>
</reference>
<dbReference type="STRING" id="172713.GCA_001705305_01314"/>
<accession>A0A222WQW4</accession>
<dbReference type="GO" id="GO:1901678">
    <property type="term" value="P:iron coordination entity transport"/>
    <property type="evidence" value="ECO:0007669"/>
    <property type="project" value="UniProtKB-ARBA"/>
</dbReference>
<dbReference type="PANTHER" id="PTHR30532">
    <property type="entry name" value="IRON III DICITRATE-BINDING PERIPLASMIC PROTEIN"/>
    <property type="match status" value="1"/>
</dbReference>
<feature type="domain" description="Fe/B12 periplasmic-binding" evidence="6">
    <location>
        <begin position="61"/>
        <end position="320"/>
    </location>
</feature>
<dbReference type="InterPro" id="IPR051313">
    <property type="entry name" value="Bact_iron-sidero_bind"/>
</dbReference>
<dbReference type="Gene3D" id="3.40.50.1980">
    <property type="entry name" value="Nitrogenase molybdenum iron protein domain"/>
    <property type="match status" value="2"/>
</dbReference>
<dbReference type="EMBL" id="CP020028">
    <property type="protein sequence ID" value="ASR49010.1"/>
    <property type="molecule type" value="Genomic_DNA"/>
</dbReference>
<dbReference type="OrthoDB" id="2901226at2"/>
<dbReference type="PROSITE" id="PS50983">
    <property type="entry name" value="FE_B12_PBP"/>
    <property type="match status" value="1"/>
</dbReference>
<proteinExistence type="inferred from homology"/>
<evidence type="ECO:0000256" key="4">
    <source>
        <dbReference type="ARBA" id="ARBA00022729"/>
    </source>
</evidence>
<dbReference type="SUPFAM" id="SSF53807">
    <property type="entry name" value="Helical backbone' metal receptor"/>
    <property type="match status" value="1"/>
</dbReference>
<dbReference type="AlphaFoldDB" id="A0A222WQW4"/>
<sequence>MKKYGIKGSDVKRSWAAMLLVLCMIMLSACGQAANNKAAESQATDSKAADSGKTTINADSRIASMSIHLTNNLLALGITPAGSVVGGDVKDFLPHVKDRLQNTRKLGVVTDPDMEAVLELQPDHIFLDKKYSGTDVAKFEKIAPTEVFDLDEGTWKDQLKKIAVMVNREAEADAFLKDYEAQKERVKKLIHSKIGDGTVMAIRVTAKEVRVMGMKRPVGPLLYQDLGLKPAKGVEKINKAYQVVSQEVLPDYDADAILVIISKGADAQKVYKQLEGNAVWQGLKAVKQGHVYMLEGQPWLDYSAMGHKIALDNAEQLFSK</sequence>
<keyword evidence="3" id="KW-0813">Transport</keyword>
<dbReference type="PANTHER" id="PTHR30532:SF21">
    <property type="entry name" value="SIDEROPHORE-BINDING LIPOPROTEIN YFIY-RELATED"/>
    <property type="match status" value="1"/>
</dbReference>
<evidence type="ECO:0000256" key="2">
    <source>
        <dbReference type="ARBA" id="ARBA00008814"/>
    </source>
</evidence>